<organism evidence="3 4">
    <name type="scientific">Piptocephalis cylindrospora</name>
    <dbReference type="NCBI Taxonomy" id="1907219"/>
    <lineage>
        <taxon>Eukaryota</taxon>
        <taxon>Fungi</taxon>
        <taxon>Fungi incertae sedis</taxon>
        <taxon>Zoopagomycota</taxon>
        <taxon>Zoopagomycotina</taxon>
        <taxon>Zoopagomycetes</taxon>
        <taxon>Zoopagales</taxon>
        <taxon>Piptocephalidaceae</taxon>
        <taxon>Piptocephalis</taxon>
    </lineage>
</organism>
<dbReference type="PANTHER" id="PTHR21021">
    <property type="entry name" value="GAF/PUTATIVE CYTOSKELETAL PROTEIN"/>
    <property type="match status" value="1"/>
</dbReference>
<accession>A0A4P9Y509</accession>
<dbReference type="InterPro" id="IPR000614">
    <property type="entry name" value="FRMsr_CS"/>
</dbReference>
<dbReference type="GO" id="GO:0033745">
    <property type="term" value="F:L-methionine-(R)-S-oxide reductase activity"/>
    <property type="evidence" value="ECO:0007669"/>
    <property type="project" value="TreeGrafter"/>
</dbReference>
<dbReference type="Gene3D" id="3.30.450.40">
    <property type="match status" value="1"/>
</dbReference>
<dbReference type="InterPro" id="IPR051330">
    <property type="entry name" value="Phosphatase_reg/MetRdx"/>
</dbReference>
<dbReference type="Proteomes" id="UP000267251">
    <property type="component" value="Unassembled WGS sequence"/>
</dbReference>
<dbReference type="OrthoDB" id="15735at2759"/>
<comment type="similarity">
    <text evidence="1">Belongs to the free Met sulfoxide reductase family.</text>
</comment>
<feature type="domain" description="GAF" evidence="2">
    <location>
        <begin position="6"/>
        <end position="160"/>
    </location>
</feature>
<dbReference type="AlphaFoldDB" id="A0A4P9Y509"/>
<dbReference type="InterPro" id="IPR029016">
    <property type="entry name" value="GAF-like_dom_sf"/>
</dbReference>
<dbReference type="EMBL" id="KZ988067">
    <property type="protein sequence ID" value="RKP13261.1"/>
    <property type="molecule type" value="Genomic_DNA"/>
</dbReference>
<protein>
    <submittedName>
        <fullName evidence="3">GAF domain-containing protein</fullName>
    </submittedName>
</protein>
<dbReference type="GO" id="GO:0005829">
    <property type="term" value="C:cytosol"/>
    <property type="evidence" value="ECO:0007669"/>
    <property type="project" value="TreeGrafter"/>
</dbReference>
<reference evidence="4" key="1">
    <citation type="journal article" date="2018" name="Nat. Microbiol.">
        <title>Leveraging single-cell genomics to expand the fungal tree of life.</title>
        <authorList>
            <person name="Ahrendt S.R."/>
            <person name="Quandt C.A."/>
            <person name="Ciobanu D."/>
            <person name="Clum A."/>
            <person name="Salamov A."/>
            <person name="Andreopoulos B."/>
            <person name="Cheng J.F."/>
            <person name="Woyke T."/>
            <person name="Pelin A."/>
            <person name="Henrissat B."/>
            <person name="Reynolds N.K."/>
            <person name="Benny G.L."/>
            <person name="Smith M.E."/>
            <person name="James T.Y."/>
            <person name="Grigoriev I.V."/>
        </authorList>
    </citation>
    <scope>NUCLEOTIDE SEQUENCE [LARGE SCALE GENOMIC DNA]</scope>
</reference>
<dbReference type="PANTHER" id="PTHR21021:SF15">
    <property type="entry name" value="FREE METHIONINE-R-SULFOXIDE REDUCTASE"/>
    <property type="match status" value="1"/>
</dbReference>
<evidence type="ECO:0000313" key="3">
    <source>
        <dbReference type="EMBL" id="RKP13261.1"/>
    </source>
</evidence>
<keyword evidence="4" id="KW-1185">Reference proteome</keyword>
<name>A0A4P9Y509_9FUNG</name>
<dbReference type="SUPFAM" id="SSF55781">
    <property type="entry name" value="GAF domain-like"/>
    <property type="match status" value="1"/>
</dbReference>
<gene>
    <name evidence="3" type="ORF">BJ684DRAFT_20234</name>
</gene>
<dbReference type="FunFam" id="3.30.450.40:FF:000008">
    <property type="entry name" value="GAF domain-containing proteins"/>
    <property type="match status" value="1"/>
</dbReference>
<dbReference type="InterPro" id="IPR003018">
    <property type="entry name" value="GAF"/>
</dbReference>
<evidence type="ECO:0000313" key="4">
    <source>
        <dbReference type="Proteomes" id="UP000267251"/>
    </source>
</evidence>
<proteinExistence type="inferred from homology"/>
<evidence type="ECO:0000259" key="2">
    <source>
        <dbReference type="Pfam" id="PF01590"/>
    </source>
</evidence>
<dbReference type="PROSITE" id="PS01320">
    <property type="entry name" value="UPF0067"/>
    <property type="match status" value="1"/>
</dbReference>
<sequence length="168" mass="18366">MSSIERESAYAELAEELKSLLSNQRFWVTNMSNAAAHLHNAFASGRLGKDRHINWTGFYIQDPANPHLLTLGPFQGQVACTHIRLGRGVCGTAAERRTPLAVSDVDAFPGHIACDSASKSEVVVPLIHNDRVLGVWDVDAAILDAFLPEDIRGIERLASVLVHACDWP</sequence>
<evidence type="ECO:0000256" key="1">
    <source>
        <dbReference type="ARBA" id="ARBA00038454"/>
    </source>
</evidence>
<dbReference type="Pfam" id="PF01590">
    <property type="entry name" value="GAF"/>
    <property type="match status" value="1"/>
</dbReference>